<dbReference type="Pfam" id="PF13966">
    <property type="entry name" value="zf-RVT"/>
    <property type="match status" value="1"/>
</dbReference>
<dbReference type="AlphaFoldDB" id="A0A6L2NZR4"/>
<organism evidence="4">
    <name type="scientific">Tanacetum cinerariifolium</name>
    <name type="common">Dalmatian daisy</name>
    <name type="synonym">Chrysanthemum cinerariifolium</name>
    <dbReference type="NCBI Taxonomy" id="118510"/>
    <lineage>
        <taxon>Eukaryota</taxon>
        <taxon>Viridiplantae</taxon>
        <taxon>Streptophyta</taxon>
        <taxon>Embryophyta</taxon>
        <taxon>Tracheophyta</taxon>
        <taxon>Spermatophyta</taxon>
        <taxon>Magnoliopsida</taxon>
        <taxon>eudicotyledons</taxon>
        <taxon>Gunneridae</taxon>
        <taxon>Pentapetalae</taxon>
        <taxon>asterids</taxon>
        <taxon>campanulids</taxon>
        <taxon>Asterales</taxon>
        <taxon>Asteraceae</taxon>
        <taxon>Asteroideae</taxon>
        <taxon>Anthemideae</taxon>
        <taxon>Anthemidinae</taxon>
        <taxon>Tanacetum</taxon>
    </lineage>
</organism>
<dbReference type="InterPro" id="IPR026960">
    <property type="entry name" value="RVT-Znf"/>
</dbReference>
<dbReference type="EMBL" id="BKCJ010010124">
    <property type="protein sequence ID" value="GEU90165.1"/>
    <property type="molecule type" value="Genomic_DNA"/>
</dbReference>
<feature type="region of interest" description="Disordered" evidence="2">
    <location>
        <begin position="129"/>
        <end position="177"/>
    </location>
</feature>
<evidence type="ECO:0000256" key="1">
    <source>
        <dbReference type="SAM" id="Coils"/>
    </source>
</evidence>
<keyword evidence="4" id="KW-0695">RNA-directed DNA polymerase</keyword>
<feature type="compositionally biased region" description="Basic residues" evidence="2">
    <location>
        <begin position="137"/>
        <end position="146"/>
    </location>
</feature>
<keyword evidence="4" id="KW-0808">Transferase</keyword>
<name>A0A6L2NZR4_TANCI</name>
<keyword evidence="1" id="KW-0175">Coiled coil</keyword>
<dbReference type="GO" id="GO:0003964">
    <property type="term" value="F:RNA-directed DNA polymerase activity"/>
    <property type="evidence" value="ECO:0007669"/>
    <property type="project" value="UniProtKB-KW"/>
</dbReference>
<comment type="caution">
    <text evidence="4">The sequence shown here is derived from an EMBL/GenBank/DDBJ whole genome shotgun (WGS) entry which is preliminary data.</text>
</comment>
<feature type="domain" description="Reverse transcriptase zinc-binding" evidence="3">
    <location>
        <begin position="426"/>
        <end position="496"/>
    </location>
</feature>
<feature type="coiled-coil region" evidence="1">
    <location>
        <begin position="343"/>
        <end position="384"/>
    </location>
</feature>
<reference evidence="4" key="1">
    <citation type="journal article" date="2019" name="Sci. Rep.">
        <title>Draft genome of Tanacetum cinerariifolium, the natural source of mosquito coil.</title>
        <authorList>
            <person name="Yamashiro T."/>
            <person name="Shiraishi A."/>
            <person name="Satake H."/>
            <person name="Nakayama K."/>
        </authorList>
    </citation>
    <scope>NUCLEOTIDE SEQUENCE</scope>
</reference>
<evidence type="ECO:0000256" key="2">
    <source>
        <dbReference type="SAM" id="MobiDB-lite"/>
    </source>
</evidence>
<protein>
    <submittedName>
        <fullName evidence="4">RNA-directed DNA polymerase, eukaryota</fullName>
    </submittedName>
</protein>
<evidence type="ECO:0000313" key="4">
    <source>
        <dbReference type="EMBL" id="GEU90165.1"/>
    </source>
</evidence>
<keyword evidence="4" id="KW-0548">Nucleotidyltransferase</keyword>
<accession>A0A6L2NZR4</accession>
<sequence length="544" mass="60562">MDGCLSLSVLINLLYAIRNLLILSKIGMITFFWVDDFACPARFPWHTAKNVTRDPAPIAADFNAQDYATLVAHPSLFRKFPEELLCLVGLSRHYTLDEETYLLFLDKNREVLTNCLMREVVAPRRNKEIPPVVGVGKPRRQKKKKTIVADASGPSHPPKKLREDHGTPSGASVGGKSRSTVQRLFVGVMQNVEVRDSSHHSGANITKAERKLLNPLYFSSTLLELVELTAMGGFTDLTGSDFLVGGIRTIISPDTDLQKVYVPQWSVTNGSRLDDGRVCREMVDEFAPHKFVASIREIEHNQLFTEFKVGAARQMSLSAEVRTRAVVLKEAEAAKAICLRAETSKLEAVKKSLQDEVQALKGRNATLEKEKNDLNVKVADLAASFKVKEHEVAGLDAVVTYVRSQNDNLVEQVSGVRTTQKPLCAENGAIATLWNSWVPKKVNMLISRALKGRLSVREELDIRGIDLDSLLCPCCNNVVESCNHSLILCNFAVNVWEKVLNWLRVGNVSVFSIGELFSSCGNVFIPNLLIRLWQAVIWTSGYYI</sequence>
<gene>
    <name evidence="4" type="ORF">Tci_062143</name>
</gene>
<proteinExistence type="predicted"/>
<evidence type="ECO:0000259" key="3">
    <source>
        <dbReference type="Pfam" id="PF13966"/>
    </source>
</evidence>